<feature type="domain" description="N-acetyltransferase" evidence="11">
    <location>
        <begin position="1"/>
        <end position="149"/>
    </location>
</feature>
<dbReference type="InterPro" id="IPR016181">
    <property type="entry name" value="Acyl_CoA_acyltransferase"/>
</dbReference>
<dbReference type="CDD" id="cd04301">
    <property type="entry name" value="NAT_SF"/>
    <property type="match status" value="1"/>
</dbReference>
<dbReference type="InterPro" id="IPR045047">
    <property type="entry name" value="Ard1-like"/>
</dbReference>
<evidence type="ECO:0000256" key="6">
    <source>
        <dbReference type="ARBA" id="ARBA00047805"/>
    </source>
</evidence>
<reference evidence="12 13" key="1">
    <citation type="journal article" date="2014" name="Genome Biol. Evol.">
        <title>The genome of the myxosporean Thelohanellus kitauei shows adaptations to nutrient acquisition within its fish host.</title>
        <authorList>
            <person name="Yang Y."/>
            <person name="Xiong J."/>
            <person name="Zhou Z."/>
            <person name="Huo F."/>
            <person name="Miao W."/>
            <person name="Ran C."/>
            <person name="Liu Y."/>
            <person name="Zhang J."/>
            <person name="Feng J."/>
            <person name="Wang M."/>
            <person name="Wang M."/>
            <person name="Wang L."/>
            <person name="Yao B."/>
        </authorList>
    </citation>
    <scope>NUCLEOTIDE SEQUENCE [LARGE SCALE GENOMIC DNA]</scope>
    <source>
        <strain evidence="12">Wuqing</strain>
    </source>
</reference>
<evidence type="ECO:0000256" key="9">
    <source>
        <dbReference type="ARBA" id="ARBA00049266"/>
    </source>
</evidence>
<comment type="similarity">
    <text evidence="3">Belongs to the acetyltransferase family. ARD1 subfamily.</text>
</comment>
<dbReference type="OMA" id="LPENYFM"/>
<dbReference type="Pfam" id="PF00583">
    <property type="entry name" value="Acetyltransf_1"/>
    <property type="match status" value="1"/>
</dbReference>
<accession>A0A0C2IR22</accession>
<comment type="catalytic activity">
    <reaction evidence="5">
        <text>N-terminal L-seryl-[protein] + acetyl-CoA = N-terminal N(alpha)-acetyl-L-seryl-[protein] + CoA + H(+)</text>
        <dbReference type="Rhea" id="RHEA:50504"/>
        <dbReference type="Rhea" id="RHEA-COMP:12703"/>
        <dbReference type="Rhea" id="RHEA-COMP:12704"/>
        <dbReference type="ChEBI" id="CHEBI:15378"/>
        <dbReference type="ChEBI" id="CHEBI:57287"/>
        <dbReference type="ChEBI" id="CHEBI:57288"/>
        <dbReference type="ChEBI" id="CHEBI:64738"/>
        <dbReference type="ChEBI" id="CHEBI:83690"/>
        <dbReference type="EC" id="2.3.1.255"/>
    </reaction>
</comment>
<dbReference type="Proteomes" id="UP000031668">
    <property type="component" value="Unassembled WGS sequence"/>
</dbReference>
<dbReference type="PANTHER" id="PTHR23091">
    <property type="entry name" value="N-TERMINAL ACETYLTRANSFERASE"/>
    <property type="match status" value="1"/>
</dbReference>
<dbReference type="Gene3D" id="3.40.630.30">
    <property type="match status" value="1"/>
</dbReference>
<dbReference type="GO" id="GO:0031415">
    <property type="term" value="C:NatA complex"/>
    <property type="evidence" value="ECO:0007669"/>
    <property type="project" value="InterPro"/>
</dbReference>
<keyword evidence="13" id="KW-1185">Reference proteome</keyword>
<evidence type="ECO:0000256" key="4">
    <source>
        <dbReference type="ARBA" id="ARBA00026110"/>
    </source>
</evidence>
<dbReference type="PANTHER" id="PTHR23091:SF4">
    <property type="entry name" value="N-TERMINAL AMINO-ACID N(ALPHA)-ACETYLTRANSFERASE NATA"/>
    <property type="match status" value="1"/>
</dbReference>
<dbReference type="EMBL" id="JWZT01003040">
    <property type="protein sequence ID" value="KII67894.1"/>
    <property type="molecule type" value="Genomic_DNA"/>
</dbReference>
<keyword evidence="2" id="KW-0012">Acyltransferase</keyword>
<comment type="catalytic activity">
    <reaction evidence="10">
        <text>N-terminal L-threonyl-[protein] + acetyl-CoA = N-terminal N(alpha)-acetyl-L-threonyl-[protein] + CoA + H(+)</text>
        <dbReference type="Rhea" id="RHEA:50516"/>
        <dbReference type="Rhea" id="RHEA-COMP:12709"/>
        <dbReference type="Rhea" id="RHEA-COMP:12710"/>
        <dbReference type="ChEBI" id="CHEBI:15378"/>
        <dbReference type="ChEBI" id="CHEBI:57287"/>
        <dbReference type="ChEBI" id="CHEBI:57288"/>
        <dbReference type="ChEBI" id="CHEBI:64739"/>
        <dbReference type="ChEBI" id="CHEBI:133375"/>
        <dbReference type="EC" id="2.3.1.255"/>
    </reaction>
</comment>
<gene>
    <name evidence="12" type="ORF">RF11_01566</name>
</gene>
<evidence type="ECO:0000259" key="11">
    <source>
        <dbReference type="PROSITE" id="PS51186"/>
    </source>
</evidence>
<dbReference type="GO" id="GO:1990189">
    <property type="term" value="F:protein N-terminal-serine acetyltransferase activity"/>
    <property type="evidence" value="ECO:0007669"/>
    <property type="project" value="TreeGrafter"/>
</dbReference>
<evidence type="ECO:0000256" key="8">
    <source>
        <dbReference type="ARBA" id="ARBA00048236"/>
    </source>
</evidence>
<evidence type="ECO:0000256" key="3">
    <source>
        <dbReference type="ARBA" id="ARBA00025786"/>
    </source>
</evidence>
<comment type="catalytic activity">
    <reaction evidence="8">
        <text>N-terminal L-alanyl-[protein] + acetyl-CoA = N-terminal N(alpha)-acetyl-L-alanyl-[protein] + CoA + H(+)</text>
        <dbReference type="Rhea" id="RHEA:50500"/>
        <dbReference type="Rhea" id="RHEA-COMP:12701"/>
        <dbReference type="Rhea" id="RHEA-COMP:12702"/>
        <dbReference type="ChEBI" id="CHEBI:15378"/>
        <dbReference type="ChEBI" id="CHEBI:57287"/>
        <dbReference type="ChEBI" id="CHEBI:57288"/>
        <dbReference type="ChEBI" id="CHEBI:64718"/>
        <dbReference type="ChEBI" id="CHEBI:83683"/>
        <dbReference type="EC" id="2.3.1.255"/>
    </reaction>
</comment>
<comment type="caution">
    <text evidence="12">The sequence shown here is derived from an EMBL/GenBank/DDBJ whole genome shotgun (WGS) entry which is preliminary data.</text>
</comment>
<dbReference type="GO" id="GO:1990190">
    <property type="term" value="F:protein-N-terminal-glutamate acetyltransferase activity"/>
    <property type="evidence" value="ECO:0007669"/>
    <property type="project" value="TreeGrafter"/>
</dbReference>
<evidence type="ECO:0000313" key="12">
    <source>
        <dbReference type="EMBL" id="KII67894.1"/>
    </source>
</evidence>
<dbReference type="InterPro" id="IPR000182">
    <property type="entry name" value="GNAT_dom"/>
</dbReference>
<protein>
    <recommendedName>
        <fullName evidence="4">N-terminal amino-acid N(alpha)-acetyltransferase NatA</fullName>
        <ecNumber evidence="4">2.3.1.255</ecNumber>
    </recommendedName>
</protein>
<evidence type="ECO:0000256" key="7">
    <source>
        <dbReference type="ARBA" id="ARBA00047954"/>
    </source>
</evidence>
<evidence type="ECO:0000313" key="13">
    <source>
        <dbReference type="Proteomes" id="UP000031668"/>
    </source>
</evidence>
<comment type="catalytic activity">
    <reaction evidence="9">
        <text>N-terminal L-cysteinyl-[protein] + acetyl-CoA = N-terminal N(alpha)-acetyl-L-cysteinyl-[protein] + CoA + H(+)</text>
        <dbReference type="Rhea" id="RHEA:50512"/>
        <dbReference type="Rhea" id="RHEA-COMP:12707"/>
        <dbReference type="Rhea" id="RHEA-COMP:12708"/>
        <dbReference type="ChEBI" id="CHEBI:15378"/>
        <dbReference type="ChEBI" id="CHEBI:57287"/>
        <dbReference type="ChEBI" id="CHEBI:57288"/>
        <dbReference type="ChEBI" id="CHEBI:65250"/>
        <dbReference type="ChEBI" id="CHEBI:133372"/>
        <dbReference type="EC" id="2.3.1.255"/>
    </reaction>
</comment>
<name>A0A0C2IR22_THEKT</name>
<evidence type="ECO:0000256" key="2">
    <source>
        <dbReference type="ARBA" id="ARBA00023315"/>
    </source>
</evidence>
<dbReference type="OrthoDB" id="25586at2759"/>
<evidence type="ECO:0000256" key="1">
    <source>
        <dbReference type="ARBA" id="ARBA00022679"/>
    </source>
</evidence>
<dbReference type="PROSITE" id="PS51186">
    <property type="entry name" value="GNAT"/>
    <property type="match status" value="1"/>
</dbReference>
<evidence type="ECO:0000256" key="5">
    <source>
        <dbReference type="ARBA" id="ARBA00047491"/>
    </source>
</evidence>
<organism evidence="12 13">
    <name type="scientific">Thelohanellus kitauei</name>
    <name type="common">Myxosporean</name>
    <dbReference type="NCBI Taxonomy" id="669202"/>
    <lineage>
        <taxon>Eukaryota</taxon>
        <taxon>Metazoa</taxon>
        <taxon>Cnidaria</taxon>
        <taxon>Myxozoa</taxon>
        <taxon>Myxosporea</taxon>
        <taxon>Bivalvulida</taxon>
        <taxon>Platysporina</taxon>
        <taxon>Myxobolidae</taxon>
        <taxon>Thelohanellus</taxon>
    </lineage>
</organism>
<dbReference type="FunFam" id="3.40.630.30:FF:000037">
    <property type="entry name" value="N-alpha-acetyltransferase daf-31-like"/>
    <property type="match status" value="1"/>
</dbReference>
<evidence type="ECO:0000256" key="10">
    <source>
        <dbReference type="ARBA" id="ARBA00049434"/>
    </source>
</evidence>
<keyword evidence="1 12" id="KW-0808">Transferase</keyword>
<proteinExistence type="inferred from homology"/>
<dbReference type="SUPFAM" id="SSF55729">
    <property type="entry name" value="Acyl-CoA N-acyltransferases (Nat)"/>
    <property type="match status" value="1"/>
</dbReference>
<dbReference type="EC" id="2.3.1.255" evidence="4"/>
<sequence length="184" mass="21358">MNIRSVELKDLAKIQACNLLCLPENYQNKYYLYHFITWPELTYLAENDEGEVVGYVLAKMDEETDHGHITSISVQRAYRRLGLAEKLMNLSLAAMVRVYNAREAYLHVRKSNVAALNLYIKCLGFQTVEVENRYYADGEDAYSMKKVLDCVTTNYQNDEHDEEFCEKLLECISTLDSEMDNLKI</sequence>
<dbReference type="AlphaFoldDB" id="A0A0C2IR22"/>
<comment type="catalytic activity">
    <reaction evidence="7">
        <text>N-terminal glycyl-[protein] + acetyl-CoA = N-terminal N(alpha)-acetylglycyl-[protein] + CoA + H(+)</text>
        <dbReference type="Rhea" id="RHEA:50496"/>
        <dbReference type="Rhea" id="RHEA-COMP:12666"/>
        <dbReference type="Rhea" id="RHEA-COMP:12700"/>
        <dbReference type="ChEBI" id="CHEBI:15378"/>
        <dbReference type="ChEBI" id="CHEBI:57287"/>
        <dbReference type="ChEBI" id="CHEBI:57288"/>
        <dbReference type="ChEBI" id="CHEBI:64723"/>
        <dbReference type="ChEBI" id="CHEBI:133369"/>
        <dbReference type="EC" id="2.3.1.255"/>
    </reaction>
</comment>
<comment type="catalytic activity">
    <reaction evidence="6">
        <text>N-terminal L-valyl-[protein] + acetyl-CoA = N-terminal N(alpha)-acetyl-L-valyl-[protein] + CoA + H(+)</text>
        <dbReference type="Rhea" id="RHEA:50508"/>
        <dbReference type="Rhea" id="RHEA-COMP:12705"/>
        <dbReference type="Rhea" id="RHEA-COMP:12706"/>
        <dbReference type="ChEBI" id="CHEBI:15378"/>
        <dbReference type="ChEBI" id="CHEBI:57287"/>
        <dbReference type="ChEBI" id="CHEBI:57288"/>
        <dbReference type="ChEBI" id="CHEBI:64741"/>
        <dbReference type="ChEBI" id="CHEBI:133371"/>
        <dbReference type="EC" id="2.3.1.255"/>
    </reaction>
</comment>